<dbReference type="Proteomes" id="UP000010422">
    <property type="component" value="Unassembled WGS sequence"/>
</dbReference>
<feature type="active site" description="Phosphocysteine intermediate" evidence="2">
    <location>
        <position position="397"/>
    </location>
</feature>
<dbReference type="PANTHER" id="PTHR10807">
    <property type="entry name" value="MYOTUBULARIN-RELATED"/>
    <property type="match status" value="1"/>
</dbReference>
<name>L0PBM5_PNEJI</name>
<dbReference type="CDD" id="cd17666">
    <property type="entry name" value="PTP-MTM-like_fungal"/>
    <property type="match status" value="1"/>
</dbReference>
<comment type="similarity">
    <text evidence="1">Belongs to the protein-tyrosine phosphatase family. Non-receptor class myotubularin subfamily.</text>
</comment>
<organism evidence="6">
    <name type="scientific">Pneumocystis jirovecii</name>
    <name type="common">Human pneumocystis pneumonia agent</name>
    <dbReference type="NCBI Taxonomy" id="42068"/>
    <lineage>
        <taxon>Eukaryota</taxon>
        <taxon>Fungi</taxon>
        <taxon>Dikarya</taxon>
        <taxon>Ascomycota</taxon>
        <taxon>Taphrinomycotina</taxon>
        <taxon>Pneumocystomycetes</taxon>
        <taxon>Pneumocystaceae</taxon>
        <taxon>Pneumocystis</taxon>
    </lineage>
</organism>
<feature type="binding site" evidence="3">
    <location>
        <begin position="397"/>
        <end position="403"/>
    </location>
    <ligand>
        <name>substrate</name>
    </ligand>
</feature>
<proteinExistence type="inferred from homology"/>
<dbReference type="InterPro" id="IPR011993">
    <property type="entry name" value="PH-like_dom_sf"/>
</dbReference>
<evidence type="ECO:0000256" key="3">
    <source>
        <dbReference type="PIRSR" id="PIRSR630564-2"/>
    </source>
</evidence>
<comment type="caution">
    <text evidence="5">The sequence shown here is derived from an EMBL/GenBank/DDBJ whole genome shotgun (WGS) entry which is preliminary data.</text>
</comment>
<reference evidence="5 6" key="1">
    <citation type="journal article" date="2012" name="MBio">
        <title>De novo assembly of the Pneumocystis jirovecii genome from a single bronchoalveolar lavage fluid specimen from a patient.</title>
        <authorList>
            <person name="Cisse O.H."/>
            <person name="Pagni M."/>
            <person name="Hauser P.M."/>
        </authorList>
    </citation>
    <scope>NUCLEOTIDE SEQUENCE [LARGE SCALE GENOMIC DNA]</scope>
    <source>
        <strain evidence="5 6">SE8</strain>
    </source>
</reference>
<dbReference type="FunCoup" id="L0PBM5">
    <property type="interactions" value="131"/>
</dbReference>
<dbReference type="AlphaFoldDB" id="L0PBM5"/>
<dbReference type="SUPFAM" id="SSF52799">
    <property type="entry name" value="(Phosphotyrosine protein) phosphatases II"/>
    <property type="match status" value="1"/>
</dbReference>
<dbReference type="GO" id="GO:0016020">
    <property type="term" value="C:membrane"/>
    <property type="evidence" value="ECO:0007669"/>
    <property type="project" value="TreeGrafter"/>
</dbReference>
<dbReference type="EMBL" id="CAKM01000149">
    <property type="protein sequence ID" value="CCJ29025.1"/>
    <property type="molecule type" value="Genomic_DNA"/>
</dbReference>
<dbReference type="PROSITE" id="PS00383">
    <property type="entry name" value="TYR_PHOSPHATASE_1"/>
    <property type="match status" value="1"/>
</dbReference>
<dbReference type="VEuPathDB" id="FungiDB:PNEJI1_002199"/>
<sequence length="635" mass="74371">MRIKSLYYLQVERSTTSFLIKFDKTFARQVRQKVGEYGFISLNGQKNGSIVYNDIKYSGVQMVIRRERITGVLHITSHHLIFSSSAFFREIWIGYPMIQKVEKKARFYKRMTSLDIYGRDFTFVTFNVENDWDAQVIYEMIQKYTYMESICGFYAFFYRPELSEAMFNGWTLYQPAKEFERQGVGIRTKNWRITDINSNYTLCSTYPSVLVVPSKISDSVIRYASKFRSKGRFPVLTYIHSTNNCSITRSSQPMVGIKQNRSLQDEYLVSAIFETTAVQDVSETKKNLRLYGNNIVVDARPTANAMANVAIGAGTENMENYKGAKKVYLGIDNIHVMRDSLSRVVEALKESSMISLPPDRNLLEKSNWLKYLSLILEGSVFIARTIHIDYSHVLIHCSDGWDRTSQLSSLAQLCLDPYYRTFEGFMILIEKDWLSFGYRFCSRLGHLFNEKYFITSNNTSSISKNSKSLFSQQTFSNMQSKLREMNKNPHSKDISPIFHQFLDCTYQMLHQFSDRFEFNECFLRKLFYHTYSCQYGTFLYNNEKERITDNAHERTRSVWDYFLARKEKFINSNYNPSLNNGSLSIIFPDPRAIVWWASIFGRSENEMNTIYSLSEKLSKTWLLVSDKLWKTCIWE</sequence>
<dbReference type="InterPro" id="IPR048994">
    <property type="entry name" value="PH-GRAM_MTMR6-9"/>
</dbReference>
<dbReference type="GO" id="GO:0005737">
    <property type="term" value="C:cytoplasm"/>
    <property type="evidence" value="ECO:0007669"/>
    <property type="project" value="TreeGrafter"/>
</dbReference>
<evidence type="ECO:0000256" key="2">
    <source>
        <dbReference type="PIRSR" id="PIRSR630564-1"/>
    </source>
</evidence>
<evidence type="ECO:0000313" key="6">
    <source>
        <dbReference type="Proteomes" id="UP000010422"/>
    </source>
</evidence>
<feature type="binding site" evidence="3">
    <location>
        <begin position="333"/>
        <end position="334"/>
    </location>
    <ligand>
        <name>substrate</name>
    </ligand>
</feature>
<gene>
    <name evidence="5" type="ORF">PNEJI1_002199</name>
</gene>
<dbReference type="InterPro" id="IPR010569">
    <property type="entry name" value="Myotubularin-like_Pase_dom"/>
</dbReference>
<feature type="domain" description="Myotubularin phosphatase" evidence="4">
    <location>
        <begin position="169"/>
        <end position="600"/>
    </location>
</feature>
<dbReference type="SUPFAM" id="SSF50729">
    <property type="entry name" value="PH domain-like"/>
    <property type="match status" value="1"/>
</dbReference>
<dbReference type="InterPro" id="IPR029021">
    <property type="entry name" value="Prot-tyrosine_phosphatase-like"/>
</dbReference>
<dbReference type="GO" id="GO:0004438">
    <property type="term" value="F:phosphatidylinositol-3-phosphate phosphatase activity"/>
    <property type="evidence" value="ECO:0007669"/>
    <property type="project" value="TreeGrafter"/>
</dbReference>
<dbReference type="PANTHER" id="PTHR10807:SF128">
    <property type="entry name" value="PHOSPHATIDYLINOSITOL-3,5-BISPHOSPHATE 3-PHOSPHATASE"/>
    <property type="match status" value="1"/>
</dbReference>
<accession>L0PBM5</accession>
<dbReference type="Pfam" id="PF21098">
    <property type="entry name" value="PH-GRAM_MTMR6-like"/>
    <property type="match status" value="1"/>
</dbReference>
<dbReference type="InParanoid" id="L0PBM5"/>
<evidence type="ECO:0000256" key="1">
    <source>
        <dbReference type="ARBA" id="ARBA00007471"/>
    </source>
</evidence>
<dbReference type="GO" id="GO:0046856">
    <property type="term" value="P:phosphatidylinositol dephosphorylation"/>
    <property type="evidence" value="ECO:0007669"/>
    <property type="project" value="TreeGrafter"/>
</dbReference>
<evidence type="ECO:0000313" key="5">
    <source>
        <dbReference type="EMBL" id="CCJ29025.1"/>
    </source>
</evidence>
<evidence type="ECO:0000259" key="4">
    <source>
        <dbReference type="PROSITE" id="PS51339"/>
    </source>
</evidence>
<dbReference type="STRING" id="1209962.L0PBM5"/>
<dbReference type="InterPro" id="IPR016130">
    <property type="entry name" value="Tyr_Pase_AS"/>
</dbReference>
<dbReference type="PROSITE" id="PS51339">
    <property type="entry name" value="PPASE_MYOTUBULARIN"/>
    <property type="match status" value="1"/>
</dbReference>
<dbReference type="Gene3D" id="2.30.29.30">
    <property type="entry name" value="Pleckstrin-homology domain (PH domain)/Phosphotyrosine-binding domain (PTB)"/>
    <property type="match status" value="1"/>
</dbReference>
<dbReference type="InterPro" id="IPR030564">
    <property type="entry name" value="Myotubularin"/>
</dbReference>
<dbReference type="Pfam" id="PF06602">
    <property type="entry name" value="Myotub-related"/>
    <property type="match status" value="1"/>
</dbReference>
<protein>
    <recommendedName>
        <fullName evidence="4">Myotubularin phosphatase domain-containing protein</fullName>
    </recommendedName>
</protein>